<sequence>MDMAWLWIFLLLQVSWTFPLHLRRNNGQSLLKNTVESPGDHNNFIKKSRTEQNFNERLDNFLEMIGGRRTNRQDLLKYHRSQCSFLSQQWAWHQDIVYQPDPSAIFMLRVFTGPLRPMFPEQNLFRYISRVYKCCKLGFTCKRIKGLQGTLAFGDGKKEVEFYFDPDIFSLSILRAELHLQVSLSDQLVVIPVLMAKGRTYSSFTQLKREHFTDLALDVMFLLKMMKEMNTEDMMREDVTELSLALHCIQNDFHVPCNLYGVSMLHSPFLVLQYE</sequence>
<dbReference type="OrthoDB" id="9943803at2759"/>
<dbReference type="EMBL" id="JAACNH010000001">
    <property type="protein sequence ID" value="KAG8455743.1"/>
    <property type="molecule type" value="Genomic_DNA"/>
</dbReference>
<reference evidence="2" key="1">
    <citation type="thesis" date="2020" institute="ProQuest LLC" country="789 East Eisenhower Parkway, Ann Arbor, MI, USA">
        <title>Comparative Genomics and Chromosome Evolution.</title>
        <authorList>
            <person name="Mudd A.B."/>
        </authorList>
    </citation>
    <scope>NUCLEOTIDE SEQUENCE</scope>
    <source>
        <strain evidence="2">Female2</strain>
        <tissue evidence="2">Blood</tissue>
    </source>
</reference>
<name>A0A8T2KH28_9PIPI</name>
<gene>
    <name evidence="2" type="ORF">GDO86_001800</name>
</gene>
<keyword evidence="3" id="KW-1185">Reference proteome</keyword>
<feature type="chain" id="PRO_5035925091" evidence="1">
    <location>
        <begin position="18"/>
        <end position="275"/>
    </location>
</feature>
<evidence type="ECO:0000313" key="2">
    <source>
        <dbReference type="EMBL" id="KAG8455743.1"/>
    </source>
</evidence>
<comment type="caution">
    <text evidence="2">The sequence shown here is derived from an EMBL/GenBank/DDBJ whole genome shotgun (WGS) entry which is preliminary data.</text>
</comment>
<proteinExistence type="predicted"/>
<dbReference type="AlphaFoldDB" id="A0A8T2KH28"/>
<dbReference type="Proteomes" id="UP000812440">
    <property type="component" value="Chromosome 1"/>
</dbReference>
<keyword evidence="1" id="KW-0732">Signal</keyword>
<evidence type="ECO:0000313" key="3">
    <source>
        <dbReference type="Proteomes" id="UP000812440"/>
    </source>
</evidence>
<organism evidence="2 3">
    <name type="scientific">Hymenochirus boettgeri</name>
    <name type="common">Congo dwarf clawed frog</name>
    <dbReference type="NCBI Taxonomy" id="247094"/>
    <lineage>
        <taxon>Eukaryota</taxon>
        <taxon>Metazoa</taxon>
        <taxon>Chordata</taxon>
        <taxon>Craniata</taxon>
        <taxon>Vertebrata</taxon>
        <taxon>Euteleostomi</taxon>
        <taxon>Amphibia</taxon>
        <taxon>Batrachia</taxon>
        <taxon>Anura</taxon>
        <taxon>Pipoidea</taxon>
        <taxon>Pipidae</taxon>
        <taxon>Pipinae</taxon>
        <taxon>Hymenochirus</taxon>
    </lineage>
</organism>
<protein>
    <submittedName>
        <fullName evidence="2">Uncharacterized protein</fullName>
    </submittedName>
</protein>
<accession>A0A8T2KH28</accession>
<feature type="signal peptide" evidence="1">
    <location>
        <begin position="1"/>
        <end position="17"/>
    </location>
</feature>
<evidence type="ECO:0000256" key="1">
    <source>
        <dbReference type="SAM" id="SignalP"/>
    </source>
</evidence>